<dbReference type="EMBL" id="JAQIZZ010000007">
    <property type="protein sequence ID" value="KAJ5533288.1"/>
    <property type="molecule type" value="Genomic_DNA"/>
</dbReference>
<keyword evidence="4" id="KW-1185">Reference proteome</keyword>
<accession>A0AAD6CQR0</accession>
<evidence type="ECO:0000259" key="2">
    <source>
        <dbReference type="Pfam" id="PF10419"/>
    </source>
</evidence>
<feature type="compositionally biased region" description="Basic and acidic residues" evidence="1">
    <location>
        <begin position="42"/>
        <end position="51"/>
    </location>
</feature>
<proteinExistence type="predicted"/>
<dbReference type="Pfam" id="PF10419">
    <property type="entry name" value="TFIIIC_sub6"/>
    <property type="match status" value="1"/>
</dbReference>
<feature type="domain" description="Transcription factor TFIIIC triple barrel" evidence="2">
    <location>
        <begin position="19"/>
        <end position="155"/>
    </location>
</feature>
<name>A0AAD6CQR0_9EURO</name>
<dbReference type="InterPro" id="IPR019481">
    <property type="entry name" value="TFIIIC_triple_barrel"/>
</dbReference>
<sequence>MDSSMEVDSDEYEYEYHDTETESFYLNLDLTSANGPIRPPRRRNDDSHDISVIENEPYDGPNDPPEGDAFGPLDSTEAATLPGERIQLLGLHTCNPIVSYQNQIFSCSWADQIGTELVFTHPDAVPDTDYPPLCQGPSFELLAANSVKILGRKANIISSSGPRLVPDNVNTPNSIPTDTDPSSTLPADPVGMTLRPDTSTHQSNFIQRLQNMKTAQGESDTVRTTMSTRRNVNFSDRLNAWARTEAQVAEIASLNQRAADGDEEALDILEMMIRDLDGVNDPQDAL</sequence>
<dbReference type="Gene3D" id="2.60.40.4370">
    <property type="match status" value="1"/>
</dbReference>
<feature type="region of interest" description="Disordered" evidence="1">
    <location>
        <begin position="165"/>
        <end position="187"/>
    </location>
</feature>
<feature type="compositionally biased region" description="Polar residues" evidence="1">
    <location>
        <begin position="168"/>
        <end position="185"/>
    </location>
</feature>
<evidence type="ECO:0000313" key="3">
    <source>
        <dbReference type="EMBL" id="KAJ5533288.1"/>
    </source>
</evidence>
<reference evidence="3 4" key="1">
    <citation type="journal article" date="2023" name="IMA Fungus">
        <title>Comparative genomic study of the Penicillium genus elucidates a diverse pangenome and 15 lateral gene transfer events.</title>
        <authorList>
            <person name="Petersen C."/>
            <person name="Sorensen T."/>
            <person name="Nielsen M.R."/>
            <person name="Sondergaard T.E."/>
            <person name="Sorensen J.L."/>
            <person name="Fitzpatrick D.A."/>
            <person name="Frisvad J.C."/>
            <person name="Nielsen K.L."/>
        </authorList>
    </citation>
    <scope>NUCLEOTIDE SEQUENCE [LARGE SCALE GENOMIC DNA]</scope>
    <source>
        <strain evidence="3 4">IBT 35679</strain>
    </source>
</reference>
<evidence type="ECO:0000256" key="1">
    <source>
        <dbReference type="SAM" id="MobiDB-lite"/>
    </source>
</evidence>
<organism evidence="3 4">
    <name type="scientific">Penicillium frequentans</name>
    <dbReference type="NCBI Taxonomy" id="3151616"/>
    <lineage>
        <taxon>Eukaryota</taxon>
        <taxon>Fungi</taxon>
        <taxon>Dikarya</taxon>
        <taxon>Ascomycota</taxon>
        <taxon>Pezizomycotina</taxon>
        <taxon>Eurotiomycetes</taxon>
        <taxon>Eurotiomycetidae</taxon>
        <taxon>Eurotiales</taxon>
        <taxon>Aspergillaceae</taxon>
        <taxon>Penicillium</taxon>
    </lineage>
</organism>
<feature type="region of interest" description="Disordered" evidence="1">
    <location>
        <begin position="31"/>
        <end position="76"/>
    </location>
</feature>
<evidence type="ECO:0000313" key="4">
    <source>
        <dbReference type="Proteomes" id="UP001220324"/>
    </source>
</evidence>
<gene>
    <name evidence="3" type="ORF">N7494_009840</name>
</gene>
<dbReference type="AlphaFoldDB" id="A0AAD6CQR0"/>
<comment type="caution">
    <text evidence="3">The sequence shown here is derived from an EMBL/GenBank/DDBJ whole genome shotgun (WGS) entry which is preliminary data.</text>
</comment>
<protein>
    <recommendedName>
        <fullName evidence="2">Transcription factor TFIIIC triple barrel domain-containing protein</fullName>
    </recommendedName>
</protein>
<dbReference type="Proteomes" id="UP001220324">
    <property type="component" value="Unassembled WGS sequence"/>
</dbReference>